<gene>
    <name evidence="6" type="ORF">OG994_12655</name>
</gene>
<keyword evidence="1" id="KW-0805">Transcription regulation</keyword>
<evidence type="ECO:0000259" key="4">
    <source>
        <dbReference type="PROSITE" id="PS50042"/>
    </source>
</evidence>
<evidence type="ECO:0000313" key="7">
    <source>
        <dbReference type="Proteomes" id="UP001432190"/>
    </source>
</evidence>
<dbReference type="Pfam" id="PF13545">
    <property type="entry name" value="HTH_Crp_2"/>
    <property type="match status" value="1"/>
</dbReference>
<feature type="domain" description="Cyclic nucleotide-binding" evidence="4">
    <location>
        <begin position="9"/>
        <end position="112"/>
    </location>
</feature>
<dbReference type="EMBL" id="CP108084">
    <property type="protein sequence ID" value="WUP52309.1"/>
    <property type="molecule type" value="Genomic_DNA"/>
</dbReference>
<sequence>MRDHGGSGLVAHLPQDEWHRVQNTGIPVRFEPRAVLLRQGDATQHVHVVLAGCVKIVRSESDGSRAILTLRAAGDVVGDLAAVDLQPRSATVTALTTTVTRLLTGPQFRRFLARPAFAAAFATYTVSRLRTSDAQRTALAVLPVRERLARALIQLDRESRRADGQAAIRLSQAELAELVGASRNAIVAELTALREAGIVATGRREVTIVDPAALSGRSHGLRPELGRESRGPNRR</sequence>
<accession>A0ABZ1SE85</accession>
<keyword evidence="3" id="KW-0804">Transcription</keyword>
<dbReference type="PROSITE" id="PS50042">
    <property type="entry name" value="CNMP_BINDING_3"/>
    <property type="match status" value="1"/>
</dbReference>
<dbReference type="PANTHER" id="PTHR24567">
    <property type="entry name" value="CRP FAMILY TRANSCRIPTIONAL REGULATORY PROTEIN"/>
    <property type="match status" value="1"/>
</dbReference>
<feature type="domain" description="HTH crp-type" evidence="5">
    <location>
        <begin position="142"/>
        <end position="212"/>
    </location>
</feature>
<evidence type="ECO:0000256" key="2">
    <source>
        <dbReference type="ARBA" id="ARBA00023125"/>
    </source>
</evidence>
<dbReference type="Pfam" id="PF00027">
    <property type="entry name" value="cNMP_binding"/>
    <property type="match status" value="1"/>
</dbReference>
<dbReference type="CDD" id="cd00038">
    <property type="entry name" value="CAP_ED"/>
    <property type="match status" value="1"/>
</dbReference>
<dbReference type="InterPro" id="IPR036390">
    <property type="entry name" value="WH_DNA-bd_sf"/>
</dbReference>
<keyword evidence="7" id="KW-1185">Reference proteome</keyword>
<dbReference type="Proteomes" id="UP001432190">
    <property type="component" value="Chromosome"/>
</dbReference>
<dbReference type="InterPro" id="IPR014710">
    <property type="entry name" value="RmlC-like_jellyroll"/>
</dbReference>
<dbReference type="InterPro" id="IPR012318">
    <property type="entry name" value="HTH_CRP"/>
</dbReference>
<protein>
    <submittedName>
        <fullName evidence="6">Crp/Fnr family transcriptional regulator</fullName>
    </submittedName>
</protein>
<dbReference type="Gene3D" id="2.60.120.10">
    <property type="entry name" value="Jelly Rolls"/>
    <property type="match status" value="1"/>
</dbReference>
<organism evidence="6 7">
    <name type="scientific">Micromonospora globbae</name>
    <dbReference type="NCBI Taxonomy" id="1894969"/>
    <lineage>
        <taxon>Bacteria</taxon>
        <taxon>Bacillati</taxon>
        <taxon>Actinomycetota</taxon>
        <taxon>Actinomycetes</taxon>
        <taxon>Micromonosporales</taxon>
        <taxon>Micromonosporaceae</taxon>
        <taxon>Micromonospora</taxon>
    </lineage>
</organism>
<dbReference type="InterPro" id="IPR000595">
    <property type="entry name" value="cNMP-bd_dom"/>
</dbReference>
<dbReference type="InterPro" id="IPR018490">
    <property type="entry name" value="cNMP-bd_dom_sf"/>
</dbReference>
<evidence type="ECO:0000259" key="5">
    <source>
        <dbReference type="PROSITE" id="PS51063"/>
    </source>
</evidence>
<evidence type="ECO:0000256" key="3">
    <source>
        <dbReference type="ARBA" id="ARBA00023163"/>
    </source>
</evidence>
<dbReference type="SUPFAM" id="SSF51206">
    <property type="entry name" value="cAMP-binding domain-like"/>
    <property type="match status" value="1"/>
</dbReference>
<dbReference type="SUPFAM" id="SSF46785">
    <property type="entry name" value="Winged helix' DNA-binding domain"/>
    <property type="match status" value="1"/>
</dbReference>
<dbReference type="SMART" id="SM00100">
    <property type="entry name" value="cNMP"/>
    <property type="match status" value="1"/>
</dbReference>
<proteinExistence type="predicted"/>
<keyword evidence="2" id="KW-0238">DNA-binding</keyword>
<dbReference type="PANTHER" id="PTHR24567:SF74">
    <property type="entry name" value="HTH-TYPE TRANSCRIPTIONAL REGULATOR ARCR"/>
    <property type="match status" value="1"/>
</dbReference>
<dbReference type="RefSeq" id="WP_328853369.1">
    <property type="nucleotide sequence ID" value="NZ_CP108084.1"/>
</dbReference>
<name>A0ABZ1SE85_9ACTN</name>
<evidence type="ECO:0000256" key="1">
    <source>
        <dbReference type="ARBA" id="ARBA00023015"/>
    </source>
</evidence>
<dbReference type="InterPro" id="IPR050397">
    <property type="entry name" value="Env_Response_Regulators"/>
</dbReference>
<reference evidence="6" key="1">
    <citation type="submission" date="2022-10" db="EMBL/GenBank/DDBJ databases">
        <title>The complete genomes of actinobacterial strains from the NBC collection.</title>
        <authorList>
            <person name="Joergensen T.S."/>
            <person name="Alvarez Arevalo M."/>
            <person name="Sterndorff E.B."/>
            <person name="Faurdal D."/>
            <person name="Vuksanovic O."/>
            <person name="Mourched A.-S."/>
            <person name="Charusanti P."/>
            <person name="Shaw S."/>
            <person name="Blin K."/>
            <person name="Weber T."/>
        </authorList>
    </citation>
    <scope>NUCLEOTIDE SEQUENCE</scope>
    <source>
        <strain evidence="6">NBC_00256</strain>
    </source>
</reference>
<evidence type="ECO:0000313" key="6">
    <source>
        <dbReference type="EMBL" id="WUP52309.1"/>
    </source>
</evidence>
<dbReference type="PROSITE" id="PS51063">
    <property type="entry name" value="HTH_CRP_2"/>
    <property type="match status" value="1"/>
</dbReference>